<evidence type="ECO:0000259" key="1">
    <source>
        <dbReference type="PROSITE" id="PS50943"/>
    </source>
</evidence>
<dbReference type="SMART" id="SM00530">
    <property type="entry name" value="HTH_XRE"/>
    <property type="match status" value="1"/>
</dbReference>
<feature type="domain" description="HTH cro/C1-type" evidence="1">
    <location>
        <begin position="18"/>
        <end position="72"/>
    </location>
</feature>
<evidence type="ECO:0000313" key="2">
    <source>
        <dbReference type="EMBL" id="GAA4629742.1"/>
    </source>
</evidence>
<gene>
    <name evidence="2" type="ORF">GCM10023196_052320</name>
</gene>
<dbReference type="Pfam" id="PF13560">
    <property type="entry name" value="HTH_31"/>
    <property type="match status" value="1"/>
</dbReference>
<name>A0ABP8UDU6_9ACTN</name>
<keyword evidence="3" id="KW-1185">Reference proteome</keyword>
<comment type="caution">
    <text evidence="2">The sequence shown here is derived from an EMBL/GenBank/DDBJ whole genome shotgun (WGS) entry which is preliminary data.</text>
</comment>
<dbReference type="InterPro" id="IPR043917">
    <property type="entry name" value="DUF5753"/>
</dbReference>
<proteinExistence type="predicted"/>
<evidence type="ECO:0000313" key="3">
    <source>
        <dbReference type="Proteomes" id="UP001501442"/>
    </source>
</evidence>
<organism evidence="2 3">
    <name type="scientific">Actinoallomurus vinaceus</name>
    <dbReference type="NCBI Taxonomy" id="1080074"/>
    <lineage>
        <taxon>Bacteria</taxon>
        <taxon>Bacillati</taxon>
        <taxon>Actinomycetota</taxon>
        <taxon>Actinomycetes</taxon>
        <taxon>Streptosporangiales</taxon>
        <taxon>Thermomonosporaceae</taxon>
        <taxon>Actinoallomurus</taxon>
    </lineage>
</organism>
<sequence length="283" mass="32037">MPVRPRPTVRLRRLAGALRRLRATKSLSREDVSEATGINTATLYRIETARVRPQARTLAALLTLYGVEEPERTQLMQLLKESGQAGWLRAYTDELPEEYSAYIEFEQEALSVWNYESLYVPGLLQTEAYMRAAIPGGMPSLTREEVERRVQVRMERQAVLDRDQPLKFWAICDEAALHRLVGGAGVMREQLEHLVDVAELPNVTLQVIPFDVGAHPGMPGSFIVLNFADNPTVVYVDSMAGDLFIEEEADIRRYTAFYEHLRAVAAHPTASTRLIRKLSERLT</sequence>
<protein>
    <submittedName>
        <fullName evidence="2">Helix-turn-helix transcriptional regulator</fullName>
    </submittedName>
</protein>
<dbReference type="InterPro" id="IPR010982">
    <property type="entry name" value="Lambda_DNA-bd_dom_sf"/>
</dbReference>
<reference evidence="3" key="1">
    <citation type="journal article" date="2019" name="Int. J. Syst. Evol. Microbiol.">
        <title>The Global Catalogue of Microorganisms (GCM) 10K type strain sequencing project: providing services to taxonomists for standard genome sequencing and annotation.</title>
        <authorList>
            <consortium name="The Broad Institute Genomics Platform"/>
            <consortium name="The Broad Institute Genome Sequencing Center for Infectious Disease"/>
            <person name="Wu L."/>
            <person name="Ma J."/>
        </authorList>
    </citation>
    <scope>NUCLEOTIDE SEQUENCE [LARGE SCALE GENOMIC DNA]</scope>
    <source>
        <strain evidence="3">JCM 17939</strain>
    </source>
</reference>
<dbReference type="InterPro" id="IPR001387">
    <property type="entry name" value="Cro/C1-type_HTH"/>
</dbReference>
<dbReference type="CDD" id="cd00093">
    <property type="entry name" value="HTH_XRE"/>
    <property type="match status" value="1"/>
</dbReference>
<dbReference type="RefSeq" id="WP_345433640.1">
    <property type="nucleotide sequence ID" value="NZ_BAABHK010000007.1"/>
</dbReference>
<dbReference type="PROSITE" id="PS50943">
    <property type="entry name" value="HTH_CROC1"/>
    <property type="match status" value="1"/>
</dbReference>
<dbReference type="EMBL" id="BAABHK010000007">
    <property type="protein sequence ID" value="GAA4629742.1"/>
    <property type="molecule type" value="Genomic_DNA"/>
</dbReference>
<dbReference type="Pfam" id="PF19054">
    <property type="entry name" value="DUF5753"/>
    <property type="match status" value="1"/>
</dbReference>
<dbReference type="Gene3D" id="1.10.260.40">
    <property type="entry name" value="lambda repressor-like DNA-binding domains"/>
    <property type="match status" value="1"/>
</dbReference>
<dbReference type="Proteomes" id="UP001501442">
    <property type="component" value="Unassembled WGS sequence"/>
</dbReference>
<accession>A0ABP8UDU6</accession>
<dbReference type="SUPFAM" id="SSF47413">
    <property type="entry name" value="lambda repressor-like DNA-binding domains"/>
    <property type="match status" value="1"/>
</dbReference>